<gene>
    <name evidence="1" type="ORF">CEXT_285691</name>
</gene>
<proteinExistence type="predicted"/>
<dbReference type="Proteomes" id="UP001054945">
    <property type="component" value="Unassembled WGS sequence"/>
</dbReference>
<protein>
    <submittedName>
        <fullName evidence="1">Uncharacterized protein</fullName>
    </submittedName>
</protein>
<keyword evidence="2" id="KW-1185">Reference proteome</keyword>
<name>A0AAV4XFL7_CAEEX</name>
<comment type="caution">
    <text evidence="1">The sequence shown here is derived from an EMBL/GenBank/DDBJ whole genome shotgun (WGS) entry which is preliminary data.</text>
</comment>
<organism evidence="1 2">
    <name type="scientific">Caerostris extrusa</name>
    <name type="common">Bark spider</name>
    <name type="synonym">Caerostris bankana</name>
    <dbReference type="NCBI Taxonomy" id="172846"/>
    <lineage>
        <taxon>Eukaryota</taxon>
        <taxon>Metazoa</taxon>
        <taxon>Ecdysozoa</taxon>
        <taxon>Arthropoda</taxon>
        <taxon>Chelicerata</taxon>
        <taxon>Arachnida</taxon>
        <taxon>Araneae</taxon>
        <taxon>Araneomorphae</taxon>
        <taxon>Entelegynae</taxon>
        <taxon>Araneoidea</taxon>
        <taxon>Araneidae</taxon>
        <taxon>Caerostris</taxon>
    </lineage>
</organism>
<sequence>MLYYVLSVVDRSNCRKSLPTGDVRLLDQWNSYLGGVMLPILHVASGHLWLRHMLSDWLAPELNRSNCRKSYPRVMYDFWVSGTVIWRGVKLPILHVASGHLWLRHMLSDWLAQN</sequence>
<dbReference type="AlphaFoldDB" id="A0AAV4XFL7"/>
<evidence type="ECO:0000313" key="2">
    <source>
        <dbReference type="Proteomes" id="UP001054945"/>
    </source>
</evidence>
<accession>A0AAV4XFL7</accession>
<dbReference type="EMBL" id="BPLR01000297">
    <property type="protein sequence ID" value="GIY93746.1"/>
    <property type="molecule type" value="Genomic_DNA"/>
</dbReference>
<evidence type="ECO:0000313" key="1">
    <source>
        <dbReference type="EMBL" id="GIY93746.1"/>
    </source>
</evidence>
<reference evidence="1 2" key="1">
    <citation type="submission" date="2021-06" db="EMBL/GenBank/DDBJ databases">
        <title>Caerostris extrusa draft genome.</title>
        <authorList>
            <person name="Kono N."/>
            <person name="Arakawa K."/>
        </authorList>
    </citation>
    <scope>NUCLEOTIDE SEQUENCE [LARGE SCALE GENOMIC DNA]</scope>
</reference>